<name>A0A5D3FDP8_9ACTN</name>
<feature type="domain" description="Smf/DprA SLOG" evidence="1">
    <location>
        <begin position="4"/>
        <end position="151"/>
    </location>
</feature>
<evidence type="ECO:0000313" key="2">
    <source>
        <dbReference type="EMBL" id="TYK47027.1"/>
    </source>
</evidence>
<gene>
    <name evidence="2" type="ORF">FXF68_24760</name>
</gene>
<dbReference type="AlphaFoldDB" id="A0A5D3FDP8"/>
<dbReference type="InterPro" id="IPR057666">
    <property type="entry name" value="DrpA_SLOG"/>
</dbReference>
<accession>A0A5D3FDP8</accession>
<dbReference type="SUPFAM" id="SSF102405">
    <property type="entry name" value="MCP/YpsA-like"/>
    <property type="match status" value="1"/>
</dbReference>
<evidence type="ECO:0000313" key="3">
    <source>
        <dbReference type="Proteomes" id="UP000323505"/>
    </source>
</evidence>
<dbReference type="RefSeq" id="WP_148763131.1">
    <property type="nucleotide sequence ID" value="NZ_VSRQ01000005.1"/>
</dbReference>
<dbReference type="Proteomes" id="UP000323505">
    <property type="component" value="Unassembled WGS sequence"/>
</dbReference>
<keyword evidence="3" id="KW-1185">Reference proteome</keyword>
<evidence type="ECO:0000259" key="1">
    <source>
        <dbReference type="Pfam" id="PF02481"/>
    </source>
</evidence>
<reference evidence="2 3" key="1">
    <citation type="submission" date="2019-08" db="EMBL/GenBank/DDBJ databases">
        <title>Actinomadura sp. nov. CYP1-5 isolated from mountain soil.</title>
        <authorList>
            <person name="Songsumanus A."/>
            <person name="Kuncharoen N."/>
            <person name="Kudo T."/>
            <person name="Yuki M."/>
            <person name="Igarashi Y."/>
            <person name="Tanasupawat S."/>
        </authorList>
    </citation>
    <scope>NUCLEOTIDE SEQUENCE [LARGE SCALE GENOMIC DNA]</scope>
    <source>
        <strain evidence="2 3">CYP1-5</strain>
    </source>
</reference>
<dbReference type="Gene3D" id="3.40.50.450">
    <property type="match status" value="1"/>
</dbReference>
<comment type="caution">
    <text evidence="2">The sequence shown here is derived from an EMBL/GenBank/DDBJ whole genome shotgun (WGS) entry which is preliminary data.</text>
</comment>
<proteinExistence type="predicted"/>
<dbReference type="EMBL" id="VSRQ01000005">
    <property type="protein sequence ID" value="TYK47027.1"/>
    <property type="molecule type" value="Genomic_DNA"/>
</dbReference>
<dbReference type="Pfam" id="PF02481">
    <property type="entry name" value="DNA_processg_A"/>
    <property type="match status" value="1"/>
</dbReference>
<sequence length="152" mass="16840">MPQVVTITGTRSTGYRMLGEYWAVFDEYVRPFARRGVRFRLGGASGIDSLALRWLADETEAELVVVAPARLTEQPKDAQDAVAAVRDGGRLAELVELSGSLNTEGYFERNRWVVDRSGFVIGFPLKGTTSSGTWYTIAYAANQHKPRLIMPV</sequence>
<organism evidence="2 3">
    <name type="scientific">Actinomadura decatromicini</name>
    <dbReference type="NCBI Taxonomy" id="2604572"/>
    <lineage>
        <taxon>Bacteria</taxon>
        <taxon>Bacillati</taxon>
        <taxon>Actinomycetota</taxon>
        <taxon>Actinomycetes</taxon>
        <taxon>Streptosporangiales</taxon>
        <taxon>Thermomonosporaceae</taxon>
        <taxon>Actinomadura</taxon>
    </lineage>
</organism>
<protein>
    <recommendedName>
        <fullName evidence="1">Smf/DprA SLOG domain-containing protein</fullName>
    </recommendedName>
</protein>